<keyword evidence="2" id="KW-1185">Reference proteome</keyword>
<dbReference type="GO" id="GO:0051301">
    <property type="term" value="P:cell division"/>
    <property type="evidence" value="ECO:0007669"/>
    <property type="project" value="UniProtKB-KW"/>
</dbReference>
<comment type="caution">
    <text evidence="1">The sequence shown here is derived from an EMBL/GenBank/DDBJ whole genome shotgun (WGS) entry which is preliminary data.</text>
</comment>
<proteinExistence type="predicted"/>
<accession>A0ABV5J174</accession>
<evidence type="ECO:0000313" key="1">
    <source>
        <dbReference type="EMBL" id="MFB9210557.1"/>
    </source>
</evidence>
<gene>
    <name evidence="1" type="ORF">ACFFUR_01965</name>
</gene>
<protein>
    <submittedName>
        <fullName evidence="1">Cell division protein FtsQ/DivIB</fullName>
    </submittedName>
</protein>
<organism evidence="1 2">
    <name type="scientific">Echinicola jeungdonensis</name>
    <dbReference type="NCBI Taxonomy" id="709343"/>
    <lineage>
        <taxon>Bacteria</taxon>
        <taxon>Pseudomonadati</taxon>
        <taxon>Bacteroidota</taxon>
        <taxon>Cytophagia</taxon>
        <taxon>Cytophagales</taxon>
        <taxon>Cyclobacteriaceae</taxon>
        <taxon>Echinicola</taxon>
    </lineage>
</organism>
<dbReference type="EMBL" id="JBHMEW010000008">
    <property type="protein sequence ID" value="MFB9210557.1"/>
    <property type="molecule type" value="Genomic_DNA"/>
</dbReference>
<sequence length="254" mass="29551">MVIKRWKIKQSLVFTLLLLVLVAFIGFVEKKDAERRFHSLEVNVNGISDVYFVEDHEIKNMLEKAFPELTTGKKLDDVQLRKLEMKVESHPFVKNAEVYKDLKGKVRVDIDQFRPVARISRPIAADGYVSSEGLILPTSPHYTSRVLIINGPKADQLLAARDLSEEYGNLLEFIQFIDQQPFWKAQIATIEMDRDGELKLYQQVGKQVIEFGKPTNIKEKFNKINLYYEKIIPQKGWNTYERVNVEFKDQIICE</sequence>
<keyword evidence="1" id="KW-0131">Cell cycle</keyword>
<evidence type="ECO:0000313" key="2">
    <source>
        <dbReference type="Proteomes" id="UP001589654"/>
    </source>
</evidence>
<dbReference type="RefSeq" id="WP_290246811.1">
    <property type="nucleotide sequence ID" value="NZ_JAUFQT010000001.1"/>
</dbReference>
<name>A0ABV5J174_9BACT</name>
<keyword evidence="1" id="KW-0132">Cell division</keyword>
<reference evidence="1 2" key="1">
    <citation type="submission" date="2024-09" db="EMBL/GenBank/DDBJ databases">
        <authorList>
            <person name="Sun Q."/>
            <person name="Mori K."/>
        </authorList>
    </citation>
    <scope>NUCLEOTIDE SEQUENCE [LARGE SCALE GENOMIC DNA]</scope>
    <source>
        <strain evidence="1 2">CECT 7682</strain>
    </source>
</reference>
<dbReference type="Proteomes" id="UP001589654">
    <property type="component" value="Unassembled WGS sequence"/>
</dbReference>